<dbReference type="PANTHER" id="PTHR43592:SF15">
    <property type="entry name" value="CAAX AMINO TERMINAL PROTEASE FAMILY PROTEIN"/>
    <property type="match status" value="1"/>
</dbReference>
<keyword evidence="1" id="KW-0812">Transmembrane</keyword>
<evidence type="ECO:0000313" key="3">
    <source>
        <dbReference type="EMBL" id="QCW80871.1"/>
    </source>
</evidence>
<dbReference type="GO" id="GO:0080120">
    <property type="term" value="P:CAAX-box protein maturation"/>
    <property type="evidence" value="ECO:0007669"/>
    <property type="project" value="UniProtKB-ARBA"/>
</dbReference>
<dbReference type="Proteomes" id="UP000305881">
    <property type="component" value="Chromosome"/>
</dbReference>
<dbReference type="Pfam" id="PF02517">
    <property type="entry name" value="Rce1-like"/>
    <property type="match status" value="1"/>
</dbReference>
<feature type="transmembrane region" description="Helical" evidence="1">
    <location>
        <begin position="12"/>
        <end position="35"/>
    </location>
</feature>
<gene>
    <name evidence="3" type="ORF">EQU24_00315</name>
</gene>
<feature type="domain" description="CAAX prenyl protease 2/Lysostaphin resistance protein A-like" evidence="2">
    <location>
        <begin position="93"/>
        <end position="182"/>
    </location>
</feature>
<organism evidence="3 4">
    <name type="scientific">Methylotuvimicrobium buryatense</name>
    <name type="common">Methylomicrobium buryatense</name>
    <dbReference type="NCBI Taxonomy" id="95641"/>
    <lineage>
        <taxon>Bacteria</taxon>
        <taxon>Pseudomonadati</taxon>
        <taxon>Pseudomonadota</taxon>
        <taxon>Gammaproteobacteria</taxon>
        <taxon>Methylococcales</taxon>
        <taxon>Methylococcaceae</taxon>
        <taxon>Methylotuvimicrobium</taxon>
    </lineage>
</organism>
<dbReference type="GO" id="GO:0004175">
    <property type="term" value="F:endopeptidase activity"/>
    <property type="evidence" value="ECO:0007669"/>
    <property type="project" value="UniProtKB-ARBA"/>
</dbReference>
<feature type="transmembrane region" description="Helical" evidence="1">
    <location>
        <begin position="169"/>
        <end position="188"/>
    </location>
</feature>
<dbReference type="InterPro" id="IPR003675">
    <property type="entry name" value="Rce1/LyrA-like_dom"/>
</dbReference>
<feature type="transmembrane region" description="Helical" evidence="1">
    <location>
        <begin position="47"/>
        <end position="65"/>
    </location>
</feature>
<protein>
    <submittedName>
        <fullName evidence="3">CPBP family intramembrane metalloprotease</fullName>
    </submittedName>
</protein>
<evidence type="ECO:0000313" key="4">
    <source>
        <dbReference type="Proteomes" id="UP000305881"/>
    </source>
</evidence>
<dbReference type="AlphaFoldDB" id="A0A4P9UL70"/>
<evidence type="ECO:0000259" key="2">
    <source>
        <dbReference type="Pfam" id="PF02517"/>
    </source>
</evidence>
<keyword evidence="3" id="KW-0645">Protease</keyword>
<keyword evidence="1" id="KW-1133">Transmembrane helix</keyword>
<dbReference type="EMBL" id="CP035467">
    <property type="protein sequence ID" value="QCW80871.1"/>
    <property type="molecule type" value="Genomic_DNA"/>
</dbReference>
<dbReference type="STRING" id="675511.GCA_000341735_02939"/>
<dbReference type="GO" id="GO:0008237">
    <property type="term" value="F:metallopeptidase activity"/>
    <property type="evidence" value="ECO:0007669"/>
    <property type="project" value="UniProtKB-KW"/>
</dbReference>
<accession>A0A4P9UL70</accession>
<dbReference type="OrthoDB" id="118729at2"/>
<keyword evidence="1" id="KW-0472">Membrane</keyword>
<keyword evidence="3" id="KW-0378">Hydrolase</keyword>
<reference evidence="4" key="1">
    <citation type="journal article" date="2019" name="J. Bacteriol.">
        <title>A Mutagenic Screen Identifies a TonB-Dependent Receptor Required for the Lanthanide Metal Switch in the Type I Methanotroph 'Methylotuvimicrobium buryatense' 5GB1C.</title>
        <authorList>
            <person name="Groom J.D."/>
            <person name="Ford S.M."/>
            <person name="Pesesky M.W."/>
            <person name="Lidstrom M.E."/>
        </authorList>
    </citation>
    <scope>NUCLEOTIDE SEQUENCE [LARGE SCALE GENOMIC DNA]</scope>
    <source>
        <strain evidence="4">5GB1C</strain>
    </source>
</reference>
<sequence length="196" mass="21645">MAKSSFDSSRFFTTACNFEGSLILVAALLGWFAGINPFADLYFSEQALFYGIVGTVPLFIFFFALEQINIPSIRKIRSLLVDTLGSGLKTCHWTDIFFLAAIAGFSEELLFRGLIQPWIEASWGIAAGLIGSNIIFGLVHAVTPLYALLATLIGIYLGLAMDFGGERNLMTPMIIHGLYDFLAFLMIMKSFRRGSE</sequence>
<dbReference type="PANTHER" id="PTHR43592">
    <property type="entry name" value="CAAX AMINO TERMINAL PROTEASE"/>
    <property type="match status" value="1"/>
</dbReference>
<keyword evidence="3" id="KW-0482">Metalloprotease</keyword>
<keyword evidence="4" id="KW-1185">Reference proteome</keyword>
<feature type="transmembrane region" description="Helical" evidence="1">
    <location>
        <begin position="146"/>
        <end position="163"/>
    </location>
</feature>
<dbReference type="KEGG" id="mbur:EQU24_00315"/>
<evidence type="ECO:0000256" key="1">
    <source>
        <dbReference type="SAM" id="Phobius"/>
    </source>
</evidence>
<dbReference type="GO" id="GO:0006508">
    <property type="term" value="P:proteolysis"/>
    <property type="evidence" value="ECO:0007669"/>
    <property type="project" value="UniProtKB-KW"/>
</dbReference>
<dbReference type="RefSeq" id="WP_014146575.1">
    <property type="nucleotide sequence ID" value="NZ_CP035467.1"/>
</dbReference>
<proteinExistence type="predicted"/>
<name>A0A4P9UL70_METBY</name>